<dbReference type="AlphaFoldDB" id="A0A8C3Q016"/>
<comment type="subcellular location">
    <subcellularLocation>
        <location evidence="1">Cell projection</location>
        <location evidence="1">Dendrite</location>
    </subcellularLocation>
</comment>
<evidence type="ECO:0000259" key="11">
    <source>
        <dbReference type="PROSITE" id="PS51207"/>
    </source>
</evidence>
<keyword evidence="13" id="KW-1185">Reference proteome</keyword>
<evidence type="ECO:0000256" key="6">
    <source>
        <dbReference type="ARBA" id="ARBA00023273"/>
    </source>
</evidence>
<keyword evidence="3" id="KW-0813">Transport</keyword>
<evidence type="ECO:0000256" key="7">
    <source>
        <dbReference type="ARBA" id="ARBA00071933"/>
    </source>
</evidence>
<dbReference type="SUPFAM" id="SSF48097">
    <property type="entry name" value="Regulator of G-protein signaling, RGS"/>
    <property type="match status" value="1"/>
</dbReference>
<dbReference type="PROSITE" id="PS50132">
    <property type="entry name" value="RGS"/>
    <property type="match status" value="1"/>
</dbReference>
<dbReference type="GO" id="GO:0097352">
    <property type="term" value="P:autophagosome maturation"/>
    <property type="evidence" value="ECO:0007669"/>
    <property type="project" value="TreeGrafter"/>
</dbReference>
<dbReference type="PROSITE" id="PS50195">
    <property type="entry name" value="PX"/>
    <property type="match status" value="1"/>
</dbReference>
<evidence type="ECO:0000259" key="9">
    <source>
        <dbReference type="PROSITE" id="PS50132"/>
    </source>
</evidence>
<dbReference type="Ensembl" id="ENSCPIT00010014549.1">
    <property type="protein sequence ID" value="ENSCPIP00010012282.1"/>
    <property type="gene ID" value="ENSCPIG00010009552.1"/>
</dbReference>
<dbReference type="InterPro" id="IPR016137">
    <property type="entry name" value="RGS"/>
</dbReference>
<evidence type="ECO:0000313" key="12">
    <source>
        <dbReference type="Ensembl" id="ENSCPIP00010012282.1"/>
    </source>
</evidence>
<dbReference type="InterPro" id="IPR036871">
    <property type="entry name" value="PX_dom_sf"/>
</dbReference>
<dbReference type="SMART" id="SM00312">
    <property type="entry name" value="PX"/>
    <property type="match status" value="1"/>
</dbReference>
<comment type="similarity">
    <text evidence="2">Belongs to the sorting nexin family.</text>
</comment>
<evidence type="ECO:0000256" key="4">
    <source>
        <dbReference type="ARBA" id="ARBA00022553"/>
    </source>
</evidence>
<dbReference type="InterPro" id="IPR013937">
    <property type="entry name" value="Sorting_nexin_C"/>
</dbReference>
<dbReference type="GO" id="GO:0015031">
    <property type="term" value="P:protein transport"/>
    <property type="evidence" value="ECO:0007669"/>
    <property type="project" value="UniProtKB-KW"/>
</dbReference>
<dbReference type="InterPro" id="IPR044926">
    <property type="entry name" value="RGS_subdomain_2"/>
</dbReference>
<dbReference type="Gene3D" id="3.30.1520.10">
    <property type="entry name" value="Phox-like domain"/>
    <property type="match status" value="1"/>
</dbReference>
<reference evidence="12" key="1">
    <citation type="submission" date="2025-08" db="UniProtKB">
        <authorList>
            <consortium name="Ensembl"/>
        </authorList>
    </citation>
    <scope>IDENTIFICATION</scope>
</reference>
<reference evidence="12" key="2">
    <citation type="submission" date="2025-09" db="UniProtKB">
        <authorList>
            <consortium name="Ensembl"/>
        </authorList>
    </citation>
    <scope>IDENTIFICATION</scope>
</reference>
<dbReference type="GO" id="GO:0030425">
    <property type="term" value="C:dendrite"/>
    <property type="evidence" value="ECO:0007669"/>
    <property type="project" value="UniProtKB-SubCell"/>
</dbReference>
<dbReference type="Proteomes" id="UP000694543">
    <property type="component" value="Unplaced"/>
</dbReference>
<dbReference type="GO" id="GO:0005770">
    <property type="term" value="C:late endosome"/>
    <property type="evidence" value="ECO:0007669"/>
    <property type="project" value="TreeGrafter"/>
</dbReference>
<evidence type="ECO:0000256" key="2">
    <source>
        <dbReference type="ARBA" id="ARBA00010883"/>
    </source>
</evidence>
<feature type="domain" description="PX" evidence="10">
    <location>
        <begin position="530"/>
        <end position="650"/>
    </location>
</feature>
<dbReference type="Pfam" id="PF00615">
    <property type="entry name" value="RGS"/>
    <property type="match status" value="1"/>
</dbReference>
<feature type="domain" description="PXA" evidence="11">
    <location>
        <begin position="106"/>
        <end position="273"/>
    </location>
</feature>
<dbReference type="FunFam" id="3.30.1520.10:FF:000007">
    <property type="entry name" value="sorting nexin-14 isoform X1"/>
    <property type="match status" value="1"/>
</dbReference>
<evidence type="ECO:0000256" key="1">
    <source>
        <dbReference type="ARBA" id="ARBA00004279"/>
    </source>
</evidence>
<dbReference type="InterPro" id="IPR037892">
    <property type="entry name" value="SNX14_RGS"/>
</dbReference>
<evidence type="ECO:0000256" key="3">
    <source>
        <dbReference type="ARBA" id="ARBA00022448"/>
    </source>
</evidence>
<organism evidence="12 13">
    <name type="scientific">Chrysolophus pictus</name>
    <name type="common">Golden pheasant</name>
    <name type="synonym">Phasianus pictus</name>
    <dbReference type="NCBI Taxonomy" id="9089"/>
    <lineage>
        <taxon>Eukaryota</taxon>
        <taxon>Metazoa</taxon>
        <taxon>Chordata</taxon>
        <taxon>Craniata</taxon>
        <taxon>Vertebrata</taxon>
        <taxon>Euteleostomi</taxon>
        <taxon>Archelosauria</taxon>
        <taxon>Archosauria</taxon>
        <taxon>Dinosauria</taxon>
        <taxon>Saurischia</taxon>
        <taxon>Theropoda</taxon>
        <taxon>Coelurosauria</taxon>
        <taxon>Aves</taxon>
        <taxon>Neognathae</taxon>
        <taxon>Galloanserae</taxon>
        <taxon>Galliformes</taxon>
        <taxon>Phasianidae</taxon>
        <taxon>Phasianinae</taxon>
        <taxon>Chrysolophus</taxon>
    </lineage>
</organism>
<evidence type="ECO:0000256" key="8">
    <source>
        <dbReference type="SAM" id="Phobius"/>
    </source>
</evidence>
<evidence type="ECO:0000256" key="5">
    <source>
        <dbReference type="ARBA" id="ARBA00022927"/>
    </source>
</evidence>
<dbReference type="InterPro" id="IPR037436">
    <property type="entry name" value="SNX14_PX"/>
</dbReference>
<feature type="transmembrane region" description="Helical" evidence="8">
    <location>
        <begin position="27"/>
        <end position="45"/>
    </location>
</feature>
<dbReference type="SMART" id="SM00313">
    <property type="entry name" value="PXA"/>
    <property type="match status" value="1"/>
</dbReference>
<dbReference type="SUPFAM" id="SSF64268">
    <property type="entry name" value="PX domain"/>
    <property type="match status" value="1"/>
</dbReference>
<dbReference type="InterPro" id="IPR003114">
    <property type="entry name" value="Phox_assoc"/>
</dbReference>
<feature type="domain" description="RGS" evidence="9">
    <location>
        <begin position="305"/>
        <end position="437"/>
    </location>
</feature>
<dbReference type="PROSITE" id="PS51207">
    <property type="entry name" value="PXA"/>
    <property type="match status" value="1"/>
</dbReference>
<dbReference type="PANTHER" id="PTHR22775:SF44">
    <property type="entry name" value="SORTING NEXIN-14"/>
    <property type="match status" value="1"/>
</dbReference>
<dbReference type="Gene3D" id="1.10.167.10">
    <property type="entry name" value="Regulator of G-protein Signalling 4, domain 2"/>
    <property type="match status" value="1"/>
</dbReference>
<dbReference type="SMART" id="SM00315">
    <property type="entry name" value="RGS"/>
    <property type="match status" value="1"/>
</dbReference>
<dbReference type="CDD" id="cd08722">
    <property type="entry name" value="RGS_SNX14"/>
    <property type="match status" value="1"/>
</dbReference>
<dbReference type="Pfam" id="PF08628">
    <property type="entry name" value="Nexin_C"/>
    <property type="match status" value="1"/>
</dbReference>
<dbReference type="GO" id="GO:0080025">
    <property type="term" value="F:phosphatidylinositol-3,5-bisphosphate binding"/>
    <property type="evidence" value="ECO:0007669"/>
    <property type="project" value="InterPro"/>
</dbReference>
<keyword evidence="5" id="KW-0653">Protein transport</keyword>
<keyword evidence="8" id="KW-0472">Membrane</keyword>
<name>A0A8C3Q016_CHRPC</name>
<dbReference type="PANTHER" id="PTHR22775">
    <property type="entry name" value="SORTING NEXIN"/>
    <property type="match status" value="1"/>
</dbReference>
<keyword evidence="8" id="KW-1133">Transmembrane helix</keyword>
<keyword evidence="4" id="KW-0597">Phosphoprotein</keyword>
<evidence type="ECO:0000259" key="10">
    <source>
        <dbReference type="PROSITE" id="PS50195"/>
    </source>
</evidence>
<keyword evidence="6" id="KW-0966">Cell projection</keyword>
<dbReference type="FunFam" id="1.10.167.10:FF:000004">
    <property type="entry name" value="sorting nexin-14 isoform X1"/>
    <property type="match status" value="1"/>
</dbReference>
<sequence>FRQYPLFCCLLLGLAAATLQLNRYLHVLMIFWSFVAGVVTFYCSLGPDSLLPNILYTIKYKPKQLELPELFPHGHSCAVCGKVKCKRHRPALLLENYQPWLDLKVPSKVDASLSEFFCHMLDEYKCSVFFSFLYNLGTLRFFASVLVRRIHKVDIPTVVTKKMLKAAMKHIEVIAKARQKVKNAEFLQQAALEEYGPELHVALRSRRDELHYLRKLTELLFPYILPPKSTECRSLALLIREILPGSVFLPSMDFLADPDTVNHLLLIFIDDSPPEKATEPTSSLVPFLQKFAEPRNKKPSVLKLELKEIRDQQDLLFRFMNFLKQEGAVHVLQFCLTVEEFNDRILRPELSDTEKMALHEEVQKIYKTYCLDESIDKIRFDPFIVEEIQRIAEGPYEDVVKLQTMRCLFEAYEHVLSLLENVFTPMFCHSDEYFRHLLRGAESPTRNSKFNRTTQKRGESFGISRIGNKIKGVFKSSAMEGAMLPNYNVNDGEDDFIEEGVMVMEDDSPEEAVSTPNTPRNLSAWKISIPYVDFFDDPSLERKDRKERIPVFCIDVERNDRRAVGHEPEHWSVYRRYLEFYVLESKLTEFHGTFPDAQLPSKRIIGPKNYEFLKSKREEFQEYLQKLLQHPELSNSQLLADFLSPNGGETQFLDKMLPDVNLGKIIKSVPGKLMKEKGQHLEPFIMNFINSCESPKPKPSRPELTILSPTSENNKKVHNHALKMQNICFYNFAGRVVFHIPDWLHHLLMGGRILFKNTLELYTDYYLHYKLEQLCEEHRLVSLITLLRDAVFCENSEPRSAQDKQKRAKQTFEEMMRYIPDLIGKCIGEEAKYEGIRLLFDGIQQPVLNKQLTYVLLDIGIQELFPELSKVCANTVPIGTEFFKQLAGFIIAAHLLFP</sequence>
<evidence type="ECO:0000313" key="13">
    <source>
        <dbReference type="Proteomes" id="UP000694543"/>
    </source>
</evidence>
<dbReference type="Pfam" id="PF00787">
    <property type="entry name" value="PX"/>
    <property type="match status" value="1"/>
</dbReference>
<keyword evidence="8" id="KW-0812">Transmembrane</keyword>
<proteinExistence type="inferred from homology"/>
<dbReference type="CDD" id="cd06877">
    <property type="entry name" value="PX_SNX14"/>
    <property type="match status" value="1"/>
</dbReference>
<dbReference type="Pfam" id="PF02194">
    <property type="entry name" value="PXA"/>
    <property type="match status" value="1"/>
</dbReference>
<dbReference type="InterPro" id="IPR001683">
    <property type="entry name" value="PX_dom"/>
</dbReference>
<accession>A0A8C3Q016</accession>
<dbReference type="InterPro" id="IPR036305">
    <property type="entry name" value="RGS_sf"/>
</dbReference>
<protein>
    <recommendedName>
        <fullName evidence="7">Sorting nexin-14</fullName>
    </recommendedName>
</protein>